<protein>
    <submittedName>
        <fullName evidence="2">Uncharacterized protein</fullName>
    </submittedName>
</protein>
<dbReference type="Proteomes" id="UP000478837">
    <property type="component" value="Unassembled WGS sequence"/>
</dbReference>
<proteinExistence type="predicted"/>
<comment type="caution">
    <text evidence="2">The sequence shown here is derived from an EMBL/GenBank/DDBJ whole genome shotgun (WGS) entry which is preliminary data.</text>
</comment>
<gene>
    <name evidence="2" type="ORF">GTW09_04675</name>
</gene>
<name>A0A6L9MSC1_9ALTE</name>
<accession>A0A6L9MSC1</accession>
<feature type="transmembrane region" description="Helical" evidence="1">
    <location>
        <begin position="29"/>
        <end position="46"/>
    </location>
</feature>
<keyword evidence="3" id="KW-1185">Reference proteome</keyword>
<feature type="transmembrane region" description="Helical" evidence="1">
    <location>
        <begin position="99"/>
        <end position="118"/>
    </location>
</feature>
<evidence type="ECO:0000313" key="3">
    <source>
        <dbReference type="Proteomes" id="UP000478837"/>
    </source>
</evidence>
<keyword evidence="1" id="KW-1133">Transmembrane helix</keyword>
<organism evidence="2 3">
    <name type="scientific">Alteromonas hispanica</name>
    <dbReference type="NCBI Taxonomy" id="315421"/>
    <lineage>
        <taxon>Bacteria</taxon>
        <taxon>Pseudomonadati</taxon>
        <taxon>Pseudomonadota</taxon>
        <taxon>Gammaproteobacteria</taxon>
        <taxon>Alteromonadales</taxon>
        <taxon>Alteromonadaceae</taxon>
        <taxon>Alteromonas/Salinimonas group</taxon>
        <taxon>Alteromonas</taxon>
    </lineage>
</organism>
<keyword evidence="1" id="KW-0472">Membrane</keyword>
<keyword evidence="1" id="KW-0812">Transmembrane</keyword>
<reference evidence="2 3" key="1">
    <citation type="submission" date="2020-01" db="EMBL/GenBank/DDBJ databases">
        <title>Genomes of bacteria type strains.</title>
        <authorList>
            <person name="Chen J."/>
            <person name="Zhu S."/>
            <person name="Yang J."/>
        </authorList>
    </citation>
    <scope>NUCLEOTIDE SEQUENCE [LARGE SCALE GENOMIC DNA]</scope>
    <source>
        <strain evidence="2 3">LMG 22958</strain>
    </source>
</reference>
<evidence type="ECO:0000313" key="2">
    <source>
        <dbReference type="EMBL" id="NDW20811.1"/>
    </source>
</evidence>
<feature type="transmembrane region" description="Helical" evidence="1">
    <location>
        <begin position="74"/>
        <end position="93"/>
    </location>
</feature>
<dbReference type="RefSeq" id="WP_071979538.1">
    <property type="nucleotide sequence ID" value="NZ_JAAAWP010000002.1"/>
</dbReference>
<sequence length="125" mass="13089">MVLFFFALLGGIVTYKASSQPWMNSVRASSAGTLVCYLLVLLLAGTDKANVYATMFFGGSFVGMTSSHRLNHTGILIASCVFGAISAVILPLLNGIGGALGVCAFISVVIVHIGSVAFQRIAMRK</sequence>
<dbReference type="AlphaFoldDB" id="A0A6L9MSC1"/>
<dbReference type="EMBL" id="JAAAWP010000002">
    <property type="protein sequence ID" value="NDW20811.1"/>
    <property type="molecule type" value="Genomic_DNA"/>
</dbReference>
<evidence type="ECO:0000256" key="1">
    <source>
        <dbReference type="SAM" id="Phobius"/>
    </source>
</evidence>